<dbReference type="Proteomes" id="UP000829398">
    <property type="component" value="Chromosome 5"/>
</dbReference>
<organism evidence="1 2">
    <name type="scientific">Citrus sinensis</name>
    <name type="common">Sweet orange</name>
    <name type="synonym">Citrus aurantium var. sinensis</name>
    <dbReference type="NCBI Taxonomy" id="2711"/>
    <lineage>
        <taxon>Eukaryota</taxon>
        <taxon>Viridiplantae</taxon>
        <taxon>Streptophyta</taxon>
        <taxon>Embryophyta</taxon>
        <taxon>Tracheophyta</taxon>
        <taxon>Spermatophyta</taxon>
        <taxon>Magnoliopsida</taxon>
        <taxon>eudicotyledons</taxon>
        <taxon>Gunneridae</taxon>
        <taxon>Pentapetalae</taxon>
        <taxon>rosids</taxon>
        <taxon>malvids</taxon>
        <taxon>Sapindales</taxon>
        <taxon>Rutaceae</taxon>
        <taxon>Aurantioideae</taxon>
        <taxon>Citrus</taxon>
    </lineage>
</organism>
<proteinExistence type="predicted"/>
<gene>
    <name evidence="1" type="ORF">KPL71_016914</name>
</gene>
<sequence>MRATASFNPHLYISLFLLLFSLSCAYSDMDVLLKLKSSMIGPKGSGLKNWEPSSSPSAHCSFSGVTCDQDSRVVSLNVSFMPLFGSIPPEIGLLTKLVNLTISNVNLTGRLPSEMALLTSLKVFNISGNVFQGNFAGQIVRGMTELQVLDAYNNNFTGPLPVEIASLKSLKHLSFGGNYFTGKIPESYSEIQSLEYIGLNGIGLNGTVPAFLSRLKNLREMYIGYFNTYTGGIPPEFGALTQLQVLDMASCNISGEIPTSLSQLKLLHSLFLQMNKLTGHIPPQLSGLISLKSLDLSLNYLTGEIPESFAALKNLTLLQLFKNNLRGPIPSFLGDFPNLEVLQVWGNNFTFELPENLGRNGKLLILDVTSNHLTGTIPRDLCKGGKLKSLILMQNFFIGPIPEELGQCKSLTKIRFSKNYLNGTIPAGLFNLPLLNMMELDDNLLSGELPEKMSGASLNQLKVANNNITGKIPAAIGNLPSLNILSLQNNRLEGEIPVESFNLKMITSINISDNNISGEIPYSISQCHSLTSVDLSRNSLYGKIPPGISKLIDLSILNLSRNGITGSIPNEMRNMMSLTTLDLSYNNLIGNIPSGGQFLAFNETSFIGNPNLCLLRNGTCQSLINSAKHSGDGYGSSFGASKIVITVIALLTFMLLVILTIYQLRKRRLQKSKAWKLTAFQRLDFKAEDVLESLKDENIIGKGGAGIVYRGSMPDGIDVAIKRLVGRGTGGNDHGFLAEIQTLGRIRHRNIVRLLGYVSNRDTNLLLYEYMPNGSLGEMLHGAKGGHLKWETRYRIALEAAKGLCYLHHDCSPLIIHRDVKSNNILLDSDFEAHVADFGLAKFLQDAGASECMSSVAGSYGYIAPGLYFFYLVFNSICSNPISLSSIFLATGDCTFVKAPLGGEYAYTLKVDEKSDVYSFGVVLLELIAGKKPVGEFGDGVDIVRWVRKTTSEVSQPSDAASVLAVVDPRLIGYPLTGVIHLFKVAMMCVEDESSARPTMREVVHMLANPPQSAPSLITL</sequence>
<reference evidence="2" key="1">
    <citation type="journal article" date="2023" name="Hortic. Res.">
        <title>A chromosome-level phased genome enabling allele-level studies in sweet orange: a case study on citrus Huanglongbing tolerance.</title>
        <authorList>
            <person name="Wu B."/>
            <person name="Yu Q."/>
            <person name="Deng Z."/>
            <person name="Duan Y."/>
            <person name="Luo F."/>
            <person name="Gmitter F. Jr."/>
        </authorList>
    </citation>
    <scope>NUCLEOTIDE SEQUENCE [LARGE SCALE GENOMIC DNA]</scope>
    <source>
        <strain evidence="2">cv. Valencia</strain>
    </source>
</reference>
<keyword evidence="1" id="KW-0675">Receptor</keyword>
<comment type="caution">
    <text evidence="1">The sequence shown here is derived from an EMBL/GenBank/DDBJ whole genome shotgun (WGS) entry which is preliminary data.</text>
</comment>
<keyword evidence="1" id="KW-0418">Kinase</keyword>
<name>A0ACB8KXF6_CITSI</name>
<dbReference type="EMBL" id="CM039174">
    <property type="protein sequence ID" value="KAH9759157.1"/>
    <property type="molecule type" value="Genomic_DNA"/>
</dbReference>
<keyword evidence="1" id="KW-0808">Transferase</keyword>
<evidence type="ECO:0000313" key="1">
    <source>
        <dbReference type="EMBL" id="KAH9759157.1"/>
    </source>
</evidence>
<protein>
    <submittedName>
        <fullName evidence="1">Receptor protein kinase CLAVATA1</fullName>
    </submittedName>
</protein>
<keyword evidence="2" id="KW-1185">Reference proteome</keyword>
<accession>A0ACB8KXF6</accession>
<evidence type="ECO:0000313" key="2">
    <source>
        <dbReference type="Proteomes" id="UP000829398"/>
    </source>
</evidence>